<evidence type="ECO:0000313" key="7">
    <source>
        <dbReference type="Proteomes" id="UP000602076"/>
    </source>
</evidence>
<dbReference type="InterPro" id="IPR018211">
    <property type="entry name" value="ADH_Fe_CS"/>
</dbReference>
<proteinExistence type="inferred from homology"/>
<protein>
    <submittedName>
        <fullName evidence="6">Iron-containing alcohol dehydrogenase</fullName>
    </submittedName>
</protein>
<dbReference type="FunFam" id="1.20.1090.10:FF:000001">
    <property type="entry name" value="Aldehyde-alcohol dehydrogenase"/>
    <property type="match status" value="1"/>
</dbReference>
<evidence type="ECO:0000259" key="4">
    <source>
        <dbReference type="Pfam" id="PF00465"/>
    </source>
</evidence>
<name>A0A927HC72_9BACI</name>
<dbReference type="RefSeq" id="WP_190998805.1">
    <property type="nucleotide sequence ID" value="NZ_JACXSI010000031.1"/>
</dbReference>
<evidence type="ECO:0000259" key="5">
    <source>
        <dbReference type="Pfam" id="PF25137"/>
    </source>
</evidence>
<dbReference type="Proteomes" id="UP000602076">
    <property type="component" value="Unassembled WGS sequence"/>
</dbReference>
<evidence type="ECO:0000256" key="2">
    <source>
        <dbReference type="ARBA" id="ARBA00023002"/>
    </source>
</evidence>
<dbReference type="Gene3D" id="3.40.50.1970">
    <property type="match status" value="1"/>
</dbReference>
<dbReference type="Pfam" id="PF25137">
    <property type="entry name" value="ADH_Fe_C"/>
    <property type="match status" value="1"/>
</dbReference>
<dbReference type="InterPro" id="IPR001670">
    <property type="entry name" value="ADH_Fe/GldA"/>
</dbReference>
<dbReference type="AlphaFoldDB" id="A0A927HC72"/>
<dbReference type="PROSITE" id="PS00060">
    <property type="entry name" value="ADH_IRON_2"/>
    <property type="match status" value="1"/>
</dbReference>
<dbReference type="SUPFAM" id="SSF56796">
    <property type="entry name" value="Dehydroquinate synthase-like"/>
    <property type="match status" value="1"/>
</dbReference>
<sequence length="399" mass="43772">MFKLYCRTYQFILKFVAYFLPWRKPELLEGKGSLSRLPGNIKKQGIRRVLIVTDKGITSFGLVDKMIDGLDAEGVQYFVYDQTVPNPTIDNIEEALVIYKKNQCSGIIAFGGGSPIDCAKGVAARIARPKKQIPQLKGLLKVRKSIPPLFAVPTTSGTGSEATVAAVISDKRTNEKYAINDPSLIPYVAVLDPLLTVKLPAHITSTTGMDALTHAIEAYIGNSNTEETRECSREAVQLISENLYEAYINGSNLTARKNMQRAAYLAGIAFTRAYVGYVHAIAHTLGGFYNVPHGLANAVILPHVLEYYGSAAHKPLAELADEAGVCEASDSIEEKANKLIDAIKKLNEDMDIPTTISGIKEEDLPVMIERALKEANPLYPVPKILGKQDLLNLYKMIME</sequence>
<dbReference type="CDD" id="cd08189">
    <property type="entry name" value="Fe-ADH-like"/>
    <property type="match status" value="1"/>
</dbReference>
<organism evidence="6 7">
    <name type="scientific">Peribacillus faecalis</name>
    <dbReference type="NCBI Taxonomy" id="2772559"/>
    <lineage>
        <taxon>Bacteria</taxon>
        <taxon>Bacillati</taxon>
        <taxon>Bacillota</taxon>
        <taxon>Bacilli</taxon>
        <taxon>Bacillales</taxon>
        <taxon>Bacillaceae</taxon>
        <taxon>Peribacillus</taxon>
    </lineage>
</organism>
<feature type="domain" description="Alcohol dehydrogenase iron-type/glycerol dehydrogenase GldA" evidence="4">
    <location>
        <begin position="27"/>
        <end position="193"/>
    </location>
</feature>
<reference evidence="6" key="1">
    <citation type="submission" date="2020-09" db="EMBL/GenBank/DDBJ databases">
        <title>Bacillus faecalis sp. nov., a moderately halophilic bacterium isolated from cow faeces.</title>
        <authorList>
            <person name="Jiang L."/>
            <person name="Lee J."/>
        </authorList>
    </citation>
    <scope>NUCLEOTIDE SEQUENCE</scope>
    <source>
        <strain evidence="6">AGMB 02131</strain>
    </source>
</reference>
<gene>
    <name evidence="6" type="ORF">IEO70_13005</name>
</gene>
<keyword evidence="2" id="KW-0560">Oxidoreductase</keyword>
<comment type="similarity">
    <text evidence="1">Belongs to the iron-containing alcohol dehydrogenase family.</text>
</comment>
<dbReference type="FunFam" id="3.40.50.1970:FF:000003">
    <property type="entry name" value="Alcohol dehydrogenase, iron-containing"/>
    <property type="match status" value="1"/>
</dbReference>
<dbReference type="InterPro" id="IPR039697">
    <property type="entry name" value="Alcohol_dehydrogenase_Fe"/>
</dbReference>
<dbReference type="InterPro" id="IPR056798">
    <property type="entry name" value="ADH_Fe_C"/>
</dbReference>
<keyword evidence="3" id="KW-0520">NAD</keyword>
<dbReference type="PANTHER" id="PTHR11496">
    <property type="entry name" value="ALCOHOL DEHYDROGENASE"/>
    <property type="match status" value="1"/>
</dbReference>
<dbReference type="GO" id="GO:0046872">
    <property type="term" value="F:metal ion binding"/>
    <property type="evidence" value="ECO:0007669"/>
    <property type="project" value="InterPro"/>
</dbReference>
<dbReference type="PANTHER" id="PTHR11496:SF102">
    <property type="entry name" value="ALCOHOL DEHYDROGENASE 4"/>
    <property type="match status" value="1"/>
</dbReference>
<evidence type="ECO:0000256" key="3">
    <source>
        <dbReference type="ARBA" id="ARBA00023027"/>
    </source>
</evidence>
<dbReference type="Pfam" id="PF00465">
    <property type="entry name" value="Fe-ADH"/>
    <property type="match status" value="1"/>
</dbReference>
<feature type="domain" description="Fe-containing alcohol dehydrogenase-like C-terminal" evidence="5">
    <location>
        <begin position="205"/>
        <end position="397"/>
    </location>
</feature>
<dbReference type="Gene3D" id="1.20.1090.10">
    <property type="entry name" value="Dehydroquinate synthase-like - alpha domain"/>
    <property type="match status" value="1"/>
</dbReference>
<dbReference type="GO" id="GO:0004022">
    <property type="term" value="F:alcohol dehydrogenase (NAD+) activity"/>
    <property type="evidence" value="ECO:0007669"/>
    <property type="project" value="TreeGrafter"/>
</dbReference>
<keyword evidence="7" id="KW-1185">Reference proteome</keyword>
<evidence type="ECO:0000256" key="1">
    <source>
        <dbReference type="ARBA" id="ARBA00007358"/>
    </source>
</evidence>
<evidence type="ECO:0000313" key="6">
    <source>
        <dbReference type="EMBL" id="MBD3109266.1"/>
    </source>
</evidence>
<accession>A0A927HC72</accession>
<comment type="caution">
    <text evidence="6">The sequence shown here is derived from an EMBL/GenBank/DDBJ whole genome shotgun (WGS) entry which is preliminary data.</text>
</comment>
<dbReference type="EMBL" id="JACXSI010000031">
    <property type="protein sequence ID" value="MBD3109266.1"/>
    <property type="molecule type" value="Genomic_DNA"/>
</dbReference>